<gene>
    <name evidence="1" type="ORF">TGEB3V08_LOCUS2359</name>
</gene>
<accession>A0A7R9JTX9</accession>
<sequence>MLAEHTPWAGKLMSQLVGGRGQCRSILPGSGGSLGQGLQKGVVPGTYIEKYTSYPQPYKIHPTEIRTSISLSSTVELNTTSALANYATEAGNILTKEMGSIIECGGELWKKTWREQMLRRVTTQGSPSQPPMYINLQWLA</sequence>
<proteinExistence type="predicted"/>
<name>A0A7R9JTX9_TIMGE</name>
<dbReference type="EMBL" id="OE839701">
    <property type="protein sequence ID" value="CAD7588274.1"/>
    <property type="molecule type" value="Genomic_DNA"/>
</dbReference>
<protein>
    <submittedName>
        <fullName evidence="1">Uncharacterized protein</fullName>
    </submittedName>
</protein>
<dbReference type="AlphaFoldDB" id="A0A7R9JTX9"/>
<evidence type="ECO:0000313" key="1">
    <source>
        <dbReference type="EMBL" id="CAD7588274.1"/>
    </source>
</evidence>
<reference evidence="1" key="1">
    <citation type="submission" date="2020-11" db="EMBL/GenBank/DDBJ databases">
        <authorList>
            <person name="Tran Van P."/>
        </authorList>
    </citation>
    <scope>NUCLEOTIDE SEQUENCE</scope>
</reference>
<organism evidence="1">
    <name type="scientific">Timema genevievae</name>
    <name type="common">Walking stick</name>
    <dbReference type="NCBI Taxonomy" id="629358"/>
    <lineage>
        <taxon>Eukaryota</taxon>
        <taxon>Metazoa</taxon>
        <taxon>Ecdysozoa</taxon>
        <taxon>Arthropoda</taxon>
        <taxon>Hexapoda</taxon>
        <taxon>Insecta</taxon>
        <taxon>Pterygota</taxon>
        <taxon>Neoptera</taxon>
        <taxon>Polyneoptera</taxon>
        <taxon>Phasmatodea</taxon>
        <taxon>Timematodea</taxon>
        <taxon>Timematoidea</taxon>
        <taxon>Timematidae</taxon>
        <taxon>Timema</taxon>
    </lineage>
</organism>